<dbReference type="Proteomes" id="UP000824175">
    <property type="component" value="Unassembled WGS sequence"/>
</dbReference>
<protein>
    <recommendedName>
        <fullName evidence="2">SWIM-type domain-containing protein</fullName>
    </recommendedName>
</protein>
<evidence type="ECO:0000256" key="1">
    <source>
        <dbReference type="PROSITE-ProRule" id="PRU00325"/>
    </source>
</evidence>
<organism evidence="3 4">
    <name type="scientific">Candidatus Fimiplasma intestinipullorum</name>
    <dbReference type="NCBI Taxonomy" id="2840825"/>
    <lineage>
        <taxon>Bacteria</taxon>
        <taxon>Bacillati</taxon>
        <taxon>Bacillota</taxon>
        <taxon>Clostridia</taxon>
        <taxon>Eubacteriales</taxon>
        <taxon>Candidatus Fimiplasma</taxon>
    </lineage>
</organism>
<dbReference type="PROSITE" id="PS50966">
    <property type="entry name" value="ZF_SWIM"/>
    <property type="match status" value="1"/>
</dbReference>
<reference evidence="3" key="1">
    <citation type="submission" date="2020-10" db="EMBL/GenBank/DDBJ databases">
        <authorList>
            <person name="Gilroy R."/>
        </authorList>
    </citation>
    <scope>NUCLEOTIDE SEQUENCE</scope>
    <source>
        <strain evidence="3">CHK195-11698</strain>
    </source>
</reference>
<name>A0A9D1L1X2_9FIRM</name>
<sequence>MMTMNRKINDYLNELEPTLRQQGRQYYLDGCIERVFEIKPGVYRAIVLQHAIENKVTVSFQESVAVNCECQNFRVAGGCSHIAAVMYYLLEHPIEATSQFIENSIDHLVYDCDDHTAKEYLLYTLNQSQYKREFIKFLFYRIKDFNLSSEDYQYLFDYLFTLSESADRAKIMQRLYDALFERFRLKLTSHAYNEALLVLKEMIINEPSFDHDVESNLAYFEEHLSKNVVHIKSCIKYLSIYVEEFSDMEKEACYQVVLEITRNPKIYVACYSEIKNLVFDHFVKGHHEVCDSLKQLYLLLANCSDVCRQITVELIFKVIDPKDSDYPYYKAVYSALLFDRAYNPGNLNLDLLEEIKALNEDSYASDINNMARYMNEKYSQKQLLDVLVNDENWSELANNAKQYPSLRHLYVYRDALKAALGGQYATVLLEGCQEYVAKFPTGNDTLLAYIYMDEGESYFISLCEILLTYIDRKTVQKLMDEYKRVKYSMIPSQLPIHSRLEKFYSEQFNQSSH</sequence>
<gene>
    <name evidence="3" type="ORF">IAD15_11010</name>
</gene>
<dbReference type="InterPro" id="IPR007527">
    <property type="entry name" value="Znf_SWIM"/>
</dbReference>
<evidence type="ECO:0000259" key="2">
    <source>
        <dbReference type="PROSITE" id="PS50966"/>
    </source>
</evidence>
<keyword evidence="1" id="KW-0862">Zinc</keyword>
<evidence type="ECO:0000313" key="4">
    <source>
        <dbReference type="Proteomes" id="UP000824175"/>
    </source>
</evidence>
<dbReference type="GO" id="GO:0008270">
    <property type="term" value="F:zinc ion binding"/>
    <property type="evidence" value="ECO:0007669"/>
    <property type="project" value="UniProtKB-KW"/>
</dbReference>
<accession>A0A9D1L1X2</accession>
<dbReference type="EMBL" id="DVMJ01000097">
    <property type="protein sequence ID" value="HIU14576.1"/>
    <property type="molecule type" value="Genomic_DNA"/>
</dbReference>
<keyword evidence="1" id="KW-0863">Zinc-finger</keyword>
<evidence type="ECO:0000313" key="3">
    <source>
        <dbReference type="EMBL" id="HIU14576.1"/>
    </source>
</evidence>
<keyword evidence="1" id="KW-0479">Metal-binding</keyword>
<comment type="caution">
    <text evidence="3">The sequence shown here is derived from an EMBL/GenBank/DDBJ whole genome shotgun (WGS) entry which is preliminary data.</text>
</comment>
<dbReference type="AlphaFoldDB" id="A0A9D1L1X2"/>
<reference evidence="3" key="2">
    <citation type="journal article" date="2021" name="PeerJ">
        <title>Extensive microbial diversity within the chicken gut microbiome revealed by metagenomics and culture.</title>
        <authorList>
            <person name="Gilroy R."/>
            <person name="Ravi A."/>
            <person name="Getino M."/>
            <person name="Pursley I."/>
            <person name="Horton D.L."/>
            <person name="Alikhan N.F."/>
            <person name="Baker D."/>
            <person name="Gharbi K."/>
            <person name="Hall N."/>
            <person name="Watson M."/>
            <person name="Adriaenssens E.M."/>
            <person name="Foster-Nyarko E."/>
            <person name="Jarju S."/>
            <person name="Secka A."/>
            <person name="Antonio M."/>
            <person name="Oren A."/>
            <person name="Chaudhuri R.R."/>
            <person name="La Ragione R."/>
            <person name="Hildebrand F."/>
            <person name="Pallen M.J."/>
        </authorList>
    </citation>
    <scope>NUCLEOTIDE SEQUENCE</scope>
    <source>
        <strain evidence="3">CHK195-11698</strain>
    </source>
</reference>
<proteinExistence type="predicted"/>
<feature type="domain" description="SWIM-type" evidence="2">
    <location>
        <begin position="56"/>
        <end position="90"/>
    </location>
</feature>